<evidence type="ECO:0000313" key="1">
    <source>
        <dbReference type="EMBL" id="CRK80328.1"/>
    </source>
</evidence>
<dbReference type="OrthoDB" id="2647132at2"/>
<dbReference type="Proteomes" id="UP000199087">
    <property type="component" value="Unassembled WGS sequence"/>
</dbReference>
<protein>
    <submittedName>
        <fullName evidence="1">Uncharacterized protein</fullName>
    </submittedName>
</protein>
<gene>
    <name evidence="1" type="ORF">BN000_00209</name>
</gene>
<sequence>MQNPTSWWSSPPNSIDHADIGYIKGRYGNVRTKRHEEFIKKRFKEEMKRFIEYQENRFKKIS</sequence>
<name>A0A0U1NRF1_9BACI</name>
<evidence type="ECO:0000313" key="2">
    <source>
        <dbReference type="Proteomes" id="UP000199087"/>
    </source>
</evidence>
<proteinExistence type="predicted"/>
<reference evidence="2" key="1">
    <citation type="submission" date="2015-05" db="EMBL/GenBank/DDBJ databases">
        <authorList>
            <person name="Urmite Genomes"/>
        </authorList>
    </citation>
    <scope>NUCLEOTIDE SEQUENCE [LARGE SCALE GENOMIC DNA]</scope>
    <source>
        <strain evidence="2">LF1</strain>
    </source>
</reference>
<organism evidence="1 2">
    <name type="scientific">Neobacillus massiliamazoniensis</name>
    <dbReference type="NCBI Taxonomy" id="1499688"/>
    <lineage>
        <taxon>Bacteria</taxon>
        <taxon>Bacillati</taxon>
        <taxon>Bacillota</taxon>
        <taxon>Bacilli</taxon>
        <taxon>Bacillales</taxon>
        <taxon>Bacillaceae</taxon>
        <taxon>Neobacillus</taxon>
    </lineage>
</organism>
<dbReference type="RefSeq" id="WP_090629687.1">
    <property type="nucleotide sequence ID" value="NZ_CVRB01000001.1"/>
</dbReference>
<keyword evidence="2" id="KW-1185">Reference proteome</keyword>
<dbReference type="AlphaFoldDB" id="A0A0U1NRF1"/>
<dbReference type="EMBL" id="CVRB01000001">
    <property type="protein sequence ID" value="CRK80328.1"/>
    <property type="molecule type" value="Genomic_DNA"/>
</dbReference>
<accession>A0A0U1NRF1</accession>